<proteinExistence type="predicted"/>
<dbReference type="PANTHER" id="PTHR13199">
    <property type="entry name" value="GH03947P"/>
    <property type="match status" value="1"/>
</dbReference>
<protein>
    <submittedName>
        <fullName evidence="4">Protein FAM214A-like isoform X2</fullName>
    </submittedName>
</protein>
<feature type="region of interest" description="Disordered" evidence="1">
    <location>
        <begin position="488"/>
        <end position="517"/>
    </location>
</feature>
<dbReference type="InterPro" id="IPR051506">
    <property type="entry name" value="ATOS_Transcription_Regulators"/>
</dbReference>
<dbReference type="InterPro" id="IPR025261">
    <property type="entry name" value="Atos-like_cons_dom"/>
</dbReference>
<evidence type="ECO:0000313" key="4">
    <source>
        <dbReference type="RefSeq" id="XP_022238772.1"/>
    </source>
</evidence>
<evidence type="ECO:0000259" key="2">
    <source>
        <dbReference type="SMART" id="SM01177"/>
    </source>
</evidence>
<feature type="region of interest" description="Disordered" evidence="1">
    <location>
        <begin position="161"/>
        <end position="207"/>
    </location>
</feature>
<evidence type="ECO:0000313" key="3">
    <source>
        <dbReference type="Proteomes" id="UP000694941"/>
    </source>
</evidence>
<accession>A0ABM1S567</accession>
<sequence>MFTCYQKSKVPDANTTSRGLILAVRSFLYFSQLSAWLNLSGGKFPQNVQYRICVPGEAFSNKFSKPPEMHVFPLANVGRNNAMKVTVRTLPRDVHITLQCKVHERPNTEEHKNTGTFNKTKIGNKDETFSEYDKKKFISSDQRSRIDKYYKGKADRLFEKVPSRTSSPADSMLGDSLLDPPQSLQMYPKRYQSPSRSGSPSIEAPERLMLGPSSCKREYEKQKCCVYRRPQRRPVVERFLKNEFGGVSSGSSLKYPEVSLDFVKSESVKQKISSLTKSSEMSSYYCDASVTPTLPNQEMQFVLERLRHQFPRNKHITKSTDLYHTNSVQYKHNFYLNIPRKKILPQSFESSHPKPNQKHEYSSDIPSIKNEVSKDSDQELQSIVSAFSNLHLEPVIKNESVSANTKQISYLQTCNTSLLNCETKQFCDTSEALKAKKETAGKAYEMVEKGSQTMFYFQHDHESLETENSTNGFSQASSEILCTSKALDENPGMQEDESDTSIKAKQDKNDNDQQDIKYQKLPHCKTWSEGLSQLRAKACLVKRNRLLKQILPGIQNGSSLSVSENQKEVRASGDSRVPSAEAKAKFRRSLDSATSLVFYKSSGLPLTSSPAPIRKSGTCFDFDSSLTSVSAIKRALFEKNPEEDDQSNFLSISAPPSTTTSSLLCNFEESVLNGCLEPVSTVEGFTAEIGASGSFCPRHKTFPVTVFFYTLEEVDKVVSPYLGHISLGRKGYHVPKQGTVQVTLFNPHRTVVKMFVVRYNLSDMPPNCQTFLRQRTLYMPVGASQNDPEARKWLRYLVHLRCVN</sequence>
<dbReference type="RefSeq" id="XP_022238772.1">
    <property type="nucleotide sequence ID" value="XM_022383064.1"/>
</dbReference>
<reference evidence="4" key="1">
    <citation type="submission" date="2025-08" db="UniProtKB">
        <authorList>
            <consortium name="RefSeq"/>
        </authorList>
    </citation>
    <scope>IDENTIFICATION</scope>
    <source>
        <tissue evidence="4">Muscle</tissue>
    </source>
</reference>
<dbReference type="GeneID" id="106457229"/>
<dbReference type="SMART" id="SM01177">
    <property type="entry name" value="DUF4210"/>
    <property type="match status" value="1"/>
</dbReference>
<name>A0ABM1S567_LIMPO</name>
<dbReference type="Pfam" id="PF13915">
    <property type="entry name" value="DUF4210"/>
    <property type="match status" value="1"/>
</dbReference>
<dbReference type="Proteomes" id="UP000694941">
    <property type="component" value="Unplaced"/>
</dbReference>
<keyword evidence="3" id="KW-1185">Reference proteome</keyword>
<evidence type="ECO:0000256" key="1">
    <source>
        <dbReference type="SAM" id="MobiDB-lite"/>
    </source>
</evidence>
<dbReference type="PANTHER" id="PTHR13199:SF11">
    <property type="entry name" value="PROTEIN ATOSSA"/>
    <property type="match status" value="1"/>
</dbReference>
<gene>
    <name evidence="4" type="primary">LOC106457229</name>
</gene>
<feature type="compositionally biased region" description="Basic and acidic residues" evidence="1">
    <location>
        <begin position="500"/>
        <end position="517"/>
    </location>
</feature>
<feature type="domain" description="Atos-like conserved" evidence="2">
    <location>
        <begin position="663"/>
        <end position="722"/>
    </location>
</feature>
<feature type="region of interest" description="Disordered" evidence="1">
    <location>
        <begin position="557"/>
        <end position="581"/>
    </location>
</feature>
<organism evidence="3 4">
    <name type="scientific">Limulus polyphemus</name>
    <name type="common">Atlantic horseshoe crab</name>
    <dbReference type="NCBI Taxonomy" id="6850"/>
    <lineage>
        <taxon>Eukaryota</taxon>
        <taxon>Metazoa</taxon>
        <taxon>Ecdysozoa</taxon>
        <taxon>Arthropoda</taxon>
        <taxon>Chelicerata</taxon>
        <taxon>Merostomata</taxon>
        <taxon>Xiphosura</taxon>
        <taxon>Limulidae</taxon>
        <taxon>Limulus</taxon>
    </lineage>
</organism>